<keyword evidence="3 5" id="KW-0472">Membrane</keyword>
<dbReference type="Gene3D" id="1.20.1560.10">
    <property type="entry name" value="ABC transporter type 1, transmembrane domain"/>
    <property type="match status" value="1"/>
</dbReference>
<feature type="transmembrane region" description="Helical" evidence="5">
    <location>
        <begin position="111"/>
        <end position="135"/>
    </location>
</feature>
<sequence length="575" mass="64215">MTQGGRTTTPDESKRLTEPLLDSSGGNDVERPLRQLVDTAPPTSQTVGTVRLPPSTKRLRAYIAWEKRFWETRTFLSCMAYLFLAALIVAAEEAQRTQPLIVMTEESAAALIWAYYGILWFWALIQLTCTVYLFLSGAFFYKFSGRAVVFEIIFLVLVFLPEWMNSILPPPGEVLWQQYIILISMALVIYVQKCFTAPVVYKLHLYFNGVATEGELKQSKKGQGPPLVKGISNDTLQTVAVEAARAIDIHDERSHQRIREALAGLTIRRTNEADALDDWALVIQRLSKATAIPLFTMCNNGRIPSSSYRKLVGQLLLFLRVYCETGKLVQEGSPKRTLPLSFAEALMVVFSLSWNVKGMFFLTVVPACILATLPPLIAHLIGAFIRSVTRWNPDGTPNFDEKGALTSLLALMAMGYLLMPVLQFTKNFFQARYVSQLGSWCRKRMLNVMMKGGTEYSEVYRGGKLCDAFSNQLTQVEMFTQIAFMNMLQYSVTVIASVITAAIDLRIRASVKQASVDGRFAGMISSTVECKPVIRACNAGSWTQTQFSDMMDETQMAHKTAFFRSTLIGDGKPGG</sequence>
<keyword evidence="2 5" id="KW-1133">Transmembrane helix</keyword>
<evidence type="ECO:0000313" key="6">
    <source>
        <dbReference type="EMBL" id="EJK52739.1"/>
    </source>
</evidence>
<name>K0RKE5_THAOC</name>
<dbReference type="InterPro" id="IPR036640">
    <property type="entry name" value="ABC1_TM_sf"/>
</dbReference>
<feature type="transmembrane region" description="Helical" evidence="5">
    <location>
        <begin position="147"/>
        <end position="164"/>
    </location>
</feature>
<evidence type="ECO:0000256" key="3">
    <source>
        <dbReference type="ARBA" id="ARBA00023136"/>
    </source>
</evidence>
<evidence type="ECO:0000256" key="4">
    <source>
        <dbReference type="SAM" id="MobiDB-lite"/>
    </source>
</evidence>
<dbReference type="GO" id="GO:0016020">
    <property type="term" value="C:membrane"/>
    <property type="evidence" value="ECO:0007669"/>
    <property type="project" value="InterPro"/>
</dbReference>
<dbReference type="Proteomes" id="UP000266841">
    <property type="component" value="Unassembled WGS sequence"/>
</dbReference>
<proteinExistence type="predicted"/>
<accession>K0RKE5</accession>
<comment type="caution">
    <text evidence="6">The sequence shown here is derived from an EMBL/GenBank/DDBJ whole genome shotgun (WGS) entry which is preliminary data.</text>
</comment>
<reference evidence="6 7" key="1">
    <citation type="journal article" date="2012" name="Genome Biol.">
        <title>Genome and low-iron response of an oceanic diatom adapted to chronic iron limitation.</title>
        <authorList>
            <person name="Lommer M."/>
            <person name="Specht M."/>
            <person name="Roy A.S."/>
            <person name="Kraemer L."/>
            <person name="Andreson R."/>
            <person name="Gutowska M.A."/>
            <person name="Wolf J."/>
            <person name="Bergner S.V."/>
            <person name="Schilhabel M.B."/>
            <person name="Klostermeier U.C."/>
            <person name="Beiko R.G."/>
            <person name="Rosenstiel P."/>
            <person name="Hippler M."/>
            <person name="Laroche J."/>
        </authorList>
    </citation>
    <scope>NUCLEOTIDE SEQUENCE [LARGE SCALE GENOMIC DNA]</scope>
    <source>
        <strain evidence="6 7">CCMP1005</strain>
    </source>
</reference>
<keyword evidence="1 5" id="KW-0812">Transmembrane</keyword>
<feature type="transmembrane region" description="Helical" evidence="5">
    <location>
        <begin position="74"/>
        <end position="91"/>
    </location>
</feature>
<evidence type="ECO:0000313" key="7">
    <source>
        <dbReference type="Proteomes" id="UP000266841"/>
    </source>
</evidence>
<feature type="transmembrane region" description="Helical" evidence="5">
    <location>
        <begin position="176"/>
        <end position="195"/>
    </location>
</feature>
<dbReference type="EMBL" id="AGNL01039312">
    <property type="protein sequence ID" value="EJK52739.1"/>
    <property type="molecule type" value="Genomic_DNA"/>
</dbReference>
<keyword evidence="7" id="KW-1185">Reference proteome</keyword>
<feature type="region of interest" description="Disordered" evidence="4">
    <location>
        <begin position="1"/>
        <end position="47"/>
    </location>
</feature>
<protein>
    <submittedName>
        <fullName evidence="6">Uncharacterized protein</fullName>
    </submittedName>
</protein>
<gene>
    <name evidence="6" type="ORF">THAOC_27958</name>
</gene>
<dbReference type="GO" id="GO:0005524">
    <property type="term" value="F:ATP binding"/>
    <property type="evidence" value="ECO:0007669"/>
    <property type="project" value="InterPro"/>
</dbReference>
<evidence type="ECO:0000256" key="5">
    <source>
        <dbReference type="SAM" id="Phobius"/>
    </source>
</evidence>
<dbReference type="SUPFAM" id="SSF90123">
    <property type="entry name" value="ABC transporter transmembrane region"/>
    <property type="match status" value="1"/>
</dbReference>
<evidence type="ECO:0000256" key="1">
    <source>
        <dbReference type="ARBA" id="ARBA00022692"/>
    </source>
</evidence>
<feature type="transmembrane region" description="Helical" evidence="5">
    <location>
        <begin position="405"/>
        <end position="425"/>
    </location>
</feature>
<dbReference type="AlphaFoldDB" id="K0RKE5"/>
<organism evidence="6 7">
    <name type="scientific">Thalassiosira oceanica</name>
    <name type="common">Marine diatom</name>
    <dbReference type="NCBI Taxonomy" id="159749"/>
    <lineage>
        <taxon>Eukaryota</taxon>
        <taxon>Sar</taxon>
        <taxon>Stramenopiles</taxon>
        <taxon>Ochrophyta</taxon>
        <taxon>Bacillariophyta</taxon>
        <taxon>Coscinodiscophyceae</taxon>
        <taxon>Thalassiosirophycidae</taxon>
        <taxon>Thalassiosirales</taxon>
        <taxon>Thalassiosiraceae</taxon>
        <taxon>Thalassiosira</taxon>
    </lineage>
</organism>
<feature type="transmembrane region" description="Helical" evidence="5">
    <location>
        <begin position="360"/>
        <end position="385"/>
    </location>
</feature>
<evidence type="ECO:0000256" key="2">
    <source>
        <dbReference type="ARBA" id="ARBA00022989"/>
    </source>
</evidence>